<dbReference type="GO" id="GO:0016075">
    <property type="term" value="P:rRNA catabolic process"/>
    <property type="evidence" value="ECO:0007669"/>
    <property type="project" value="TreeGrafter"/>
</dbReference>
<gene>
    <name evidence="3" type="ORF">LA20533_03275</name>
</gene>
<name>A0A1L6XBM4_9LACO</name>
<dbReference type="PANTHER" id="PTHR33988">
    <property type="entry name" value="ENDORIBONUCLEASE MAZF-RELATED"/>
    <property type="match status" value="1"/>
</dbReference>
<keyword evidence="4" id="KW-1185">Reference proteome</keyword>
<dbReference type="SUPFAM" id="SSF50118">
    <property type="entry name" value="Cell growth inhibitor/plasmid maintenance toxic component"/>
    <property type="match status" value="1"/>
</dbReference>
<dbReference type="OrthoDB" id="9808744at2"/>
<dbReference type="GO" id="GO:0006402">
    <property type="term" value="P:mRNA catabolic process"/>
    <property type="evidence" value="ECO:0007669"/>
    <property type="project" value="TreeGrafter"/>
</dbReference>
<comment type="similarity">
    <text evidence="1">Belongs to the PemK/MazF family.</text>
</comment>
<reference evidence="3 4" key="1">
    <citation type="submission" date="2016-12" db="EMBL/GenBank/DDBJ databases">
        <title>The whole genome sequencing and assembly of Lactobacillus amylophilus DSM 20533T strain.</title>
        <authorList>
            <person name="Lee Y.-J."/>
            <person name="Yi H."/>
            <person name="Bahn Y.-S."/>
            <person name="Kim J.F."/>
            <person name="Lee D.-W."/>
        </authorList>
    </citation>
    <scope>NUCLEOTIDE SEQUENCE [LARGE SCALE GENOMIC DNA]</scope>
    <source>
        <strain evidence="3 4">DSM 20533</strain>
    </source>
</reference>
<dbReference type="GO" id="GO:0003677">
    <property type="term" value="F:DNA binding"/>
    <property type="evidence" value="ECO:0007669"/>
    <property type="project" value="InterPro"/>
</dbReference>
<dbReference type="InterPro" id="IPR003477">
    <property type="entry name" value="PemK-like"/>
</dbReference>
<evidence type="ECO:0000256" key="1">
    <source>
        <dbReference type="ARBA" id="ARBA00007521"/>
    </source>
</evidence>
<evidence type="ECO:0000313" key="3">
    <source>
        <dbReference type="EMBL" id="APT18352.1"/>
    </source>
</evidence>
<dbReference type="GO" id="GO:0004521">
    <property type="term" value="F:RNA endonuclease activity"/>
    <property type="evidence" value="ECO:0007669"/>
    <property type="project" value="TreeGrafter"/>
</dbReference>
<evidence type="ECO:0000256" key="2">
    <source>
        <dbReference type="ARBA" id="ARBA00022649"/>
    </source>
</evidence>
<dbReference type="Gene3D" id="2.30.30.110">
    <property type="match status" value="1"/>
</dbReference>
<dbReference type="Pfam" id="PF02452">
    <property type="entry name" value="PemK_toxin"/>
    <property type="match status" value="1"/>
</dbReference>
<dbReference type="InterPro" id="IPR011067">
    <property type="entry name" value="Plasmid_toxin/cell-grow_inhib"/>
</dbReference>
<evidence type="ECO:0000313" key="4">
    <source>
        <dbReference type="Proteomes" id="UP000185499"/>
    </source>
</evidence>
<accession>A0A1L6XBM4</accession>
<dbReference type="Proteomes" id="UP000185499">
    <property type="component" value="Chromosome"/>
</dbReference>
<organism evidence="3 4">
    <name type="scientific">Amylolactobacillus amylophilus DSM 20533 = JCM 1125</name>
    <dbReference type="NCBI Taxonomy" id="1423721"/>
    <lineage>
        <taxon>Bacteria</taxon>
        <taxon>Bacillati</taxon>
        <taxon>Bacillota</taxon>
        <taxon>Bacilli</taxon>
        <taxon>Lactobacillales</taxon>
        <taxon>Lactobacillaceae</taxon>
        <taxon>Amylolactobacillus</taxon>
    </lineage>
</organism>
<sequence>MVKVPKQGDILLLDTAPRFGHKQVGRRPYLVLSHDLIAQTSNVVIVAPITTTRRSYPLYLDLSSLGTDELQTRGKIILDQLTTIDYEVRETQYLESLPRGALRMVIAKARTIFQLV</sequence>
<protein>
    <submittedName>
        <fullName evidence="3">Growth inhibitor PemK</fullName>
    </submittedName>
</protein>
<dbReference type="KEGG" id="lah:LA20533_03275"/>
<keyword evidence="2" id="KW-1277">Toxin-antitoxin system</keyword>
<dbReference type="AlphaFoldDB" id="A0A1L6XBM4"/>
<dbReference type="RefSeq" id="WP_054746292.1">
    <property type="nucleotide sequence ID" value="NZ_AYYS01000007.1"/>
</dbReference>
<dbReference type="PANTHER" id="PTHR33988:SF3">
    <property type="entry name" value="ENDORIBONUCLEASE TOXIN CHPB-RELATED"/>
    <property type="match status" value="1"/>
</dbReference>
<proteinExistence type="inferred from homology"/>
<dbReference type="EMBL" id="CP018888">
    <property type="protein sequence ID" value="APT18352.1"/>
    <property type="molecule type" value="Genomic_DNA"/>
</dbReference>